<protein>
    <submittedName>
        <fullName evidence="2">Uncharacterized protein</fullName>
    </submittedName>
</protein>
<reference evidence="2 3" key="1">
    <citation type="journal article" date="2024" name="IMA Fungus">
        <title>IMA Genome - F19 : A genome assembly and annotation guide to empower mycologists, including annotated draft genome sequences of Ceratocystis pirilliformis, Diaporthe australafricana, Fusarium ophioides, Paecilomyces lecythidis, and Sporothrix stenoceras.</title>
        <authorList>
            <person name="Aylward J."/>
            <person name="Wilson A.M."/>
            <person name="Visagie C.M."/>
            <person name="Spraker J."/>
            <person name="Barnes I."/>
            <person name="Buitendag C."/>
            <person name="Ceriani C."/>
            <person name="Del Mar Angel L."/>
            <person name="du Plessis D."/>
            <person name="Fuchs T."/>
            <person name="Gasser K."/>
            <person name="Kramer D."/>
            <person name="Li W."/>
            <person name="Munsamy K."/>
            <person name="Piso A."/>
            <person name="Price J.L."/>
            <person name="Sonnekus B."/>
            <person name="Thomas C."/>
            <person name="van der Nest A."/>
            <person name="van Dijk A."/>
            <person name="van Heerden A."/>
            <person name="van Vuuren N."/>
            <person name="Yilmaz N."/>
            <person name="Duong T.A."/>
            <person name="van der Merwe N.A."/>
            <person name="Wingfield M.J."/>
            <person name="Wingfield B.D."/>
        </authorList>
    </citation>
    <scope>NUCLEOTIDE SEQUENCE [LARGE SCALE GENOMIC DNA]</scope>
    <source>
        <strain evidence="2 3">CMW 18300</strain>
    </source>
</reference>
<dbReference type="Proteomes" id="UP001583177">
    <property type="component" value="Unassembled WGS sequence"/>
</dbReference>
<name>A0ABR3W976_9PEZI</name>
<gene>
    <name evidence="2" type="ORF">Daus18300_010778</name>
</gene>
<feature type="region of interest" description="Disordered" evidence="1">
    <location>
        <begin position="88"/>
        <end position="113"/>
    </location>
</feature>
<organism evidence="2 3">
    <name type="scientific">Diaporthe australafricana</name>
    <dbReference type="NCBI Taxonomy" id="127596"/>
    <lineage>
        <taxon>Eukaryota</taxon>
        <taxon>Fungi</taxon>
        <taxon>Dikarya</taxon>
        <taxon>Ascomycota</taxon>
        <taxon>Pezizomycotina</taxon>
        <taxon>Sordariomycetes</taxon>
        <taxon>Sordariomycetidae</taxon>
        <taxon>Diaporthales</taxon>
        <taxon>Diaporthaceae</taxon>
        <taxon>Diaporthe</taxon>
    </lineage>
</organism>
<accession>A0ABR3W976</accession>
<evidence type="ECO:0000313" key="3">
    <source>
        <dbReference type="Proteomes" id="UP001583177"/>
    </source>
</evidence>
<dbReference type="EMBL" id="JAWRVE010000122">
    <property type="protein sequence ID" value="KAL1856406.1"/>
    <property type="molecule type" value="Genomic_DNA"/>
</dbReference>
<keyword evidence="3" id="KW-1185">Reference proteome</keyword>
<evidence type="ECO:0000313" key="2">
    <source>
        <dbReference type="EMBL" id="KAL1856406.1"/>
    </source>
</evidence>
<sequence>MDSASTNRGDRIYARCFRDEGKGHPLYRNITTERMRPGTCGYFDHTGSWVRVFQVAEFEDPGNSTQQGIGTMVNGAINWMFSWNAAPKEEDNAPETADAGPAQQDAVRGDGPNIEPLAATRVDLYTQKDDEEWGMKASRQVNLKNFEVAANVAPPNSPIGGRFLATYQSFSREGAMLVTQGPVSFHQADPQPVFETWMDQHLPALLAGDHGALIRKRGIWIVTRTYTATRCAVAVLQSRSATVSFAVDAALPQQIARVGPSAGWWSETVREPGWETHNGPNDVVLFMSGIYWKPRRVSKKFKVMWEQKTKNVLAAGHPYQPVVVESNVDKGSPPEYFCMSPQVVGQVEAADGVPRLDFWDYEDAEEDIEDDSDDD</sequence>
<evidence type="ECO:0000256" key="1">
    <source>
        <dbReference type="SAM" id="MobiDB-lite"/>
    </source>
</evidence>
<proteinExistence type="predicted"/>
<comment type="caution">
    <text evidence="2">The sequence shown here is derived from an EMBL/GenBank/DDBJ whole genome shotgun (WGS) entry which is preliminary data.</text>
</comment>